<keyword evidence="8" id="KW-1185">Reference proteome</keyword>
<dbReference type="OrthoDB" id="262547at2759"/>
<evidence type="ECO:0000256" key="5">
    <source>
        <dbReference type="SAM" id="Phobius"/>
    </source>
</evidence>
<sequence length="360" mass="37716">MGAGGAKSWRKAPRSGLFPVPPLVALCLLAAVLRSSGTPAPHDGAREADVGHPSQAFAMTFAAGLSTGLGALMVLCVTRLSARLLAMTMAFSAGVMMYVSMVAVLHESYEHFREEHTEARAYAFATLSFFVGAVVMALTDDVVHLLFEALIPDGKKRRRHVAHNHTAHAHAAQLELGAADSGDESDEEALAIESVFSSSKADVLVMSAVLGIAIALHNLPEGMATYVASYHSVGTGAPLTIAIAIHNIPEGLAVAMPIFHGTGSRAKAIFWGALSGMAEPCGAFLAYLFVNPRTSQSSFGAMFAVSAGMMVYVCLSELLPAAYREHPSTRLVTQAFFAGCCVMASSLVLEKFSSGGSAEP</sequence>
<feature type="signal peptide" evidence="6">
    <location>
        <begin position="1"/>
        <end position="37"/>
    </location>
</feature>
<evidence type="ECO:0000256" key="4">
    <source>
        <dbReference type="ARBA" id="ARBA00023136"/>
    </source>
</evidence>
<gene>
    <name evidence="7" type="ORF">KFE25_012902</name>
</gene>
<evidence type="ECO:0000256" key="6">
    <source>
        <dbReference type="SAM" id="SignalP"/>
    </source>
</evidence>
<feature type="transmembrane region" description="Helical" evidence="5">
    <location>
        <begin position="125"/>
        <end position="151"/>
    </location>
</feature>
<evidence type="ECO:0000256" key="1">
    <source>
        <dbReference type="ARBA" id="ARBA00004141"/>
    </source>
</evidence>
<protein>
    <recommendedName>
        <fullName evidence="9">Zinc transporter</fullName>
    </recommendedName>
</protein>
<dbReference type="OMA" id="HESTGPC"/>
<keyword evidence="3 5" id="KW-1133">Transmembrane helix</keyword>
<feature type="chain" id="PRO_5035249755" description="Zinc transporter" evidence="6">
    <location>
        <begin position="38"/>
        <end position="360"/>
    </location>
</feature>
<dbReference type="GO" id="GO:0005385">
    <property type="term" value="F:zinc ion transmembrane transporter activity"/>
    <property type="evidence" value="ECO:0007669"/>
    <property type="project" value="TreeGrafter"/>
</dbReference>
<dbReference type="InterPro" id="IPR003689">
    <property type="entry name" value="ZIP"/>
</dbReference>
<evidence type="ECO:0008006" key="9">
    <source>
        <dbReference type="Google" id="ProtNLM"/>
    </source>
</evidence>
<dbReference type="PANTHER" id="PTHR11040:SF205">
    <property type="entry name" value="ZINC TRANSPORTER ZUPT"/>
    <property type="match status" value="1"/>
</dbReference>
<keyword evidence="6" id="KW-0732">Signal</keyword>
<evidence type="ECO:0000313" key="8">
    <source>
        <dbReference type="Proteomes" id="UP000751190"/>
    </source>
</evidence>
<comment type="subcellular location">
    <subcellularLocation>
        <location evidence="1">Membrane</location>
        <topology evidence="1">Multi-pass membrane protein</topology>
    </subcellularLocation>
</comment>
<accession>A0A8J5XDM5</accession>
<feature type="transmembrane region" description="Helical" evidence="5">
    <location>
        <begin position="84"/>
        <end position="105"/>
    </location>
</feature>
<dbReference type="GO" id="GO:0016020">
    <property type="term" value="C:membrane"/>
    <property type="evidence" value="ECO:0007669"/>
    <property type="project" value="UniProtKB-SubCell"/>
</dbReference>
<keyword evidence="4 5" id="KW-0472">Membrane</keyword>
<evidence type="ECO:0000313" key="7">
    <source>
        <dbReference type="EMBL" id="KAG8458704.1"/>
    </source>
</evidence>
<keyword evidence="2 5" id="KW-0812">Transmembrane</keyword>
<organism evidence="7 8">
    <name type="scientific">Diacronema lutheri</name>
    <name type="common">Unicellular marine alga</name>
    <name type="synonym">Monochrysis lutheri</name>
    <dbReference type="NCBI Taxonomy" id="2081491"/>
    <lineage>
        <taxon>Eukaryota</taxon>
        <taxon>Haptista</taxon>
        <taxon>Haptophyta</taxon>
        <taxon>Pavlovophyceae</taxon>
        <taxon>Pavlovales</taxon>
        <taxon>Pavlovaceae</taxon>
        <taxon>Diacronema</taxon>
    </lineage>
</organism>
<evidence type="ECO:0000256" key="3">
    <source>
        <dbReference type="ARBA" id="ARBA00022989"/>
    </source>
</evidence>
<feature type="transmembrane region" description="Helical" evidence="5">
    <location>
        <begin position="301"/>
        <end position="319"/>
    </location>
</feature>
<evidence type="ECO:0000256" key="2">
    <source>
        <dbReference type="ARBA" id="ARBA00022692"/>
    </source>
</evidence>
<reference evidence="7" key="1">
    <citation type="submission" date="2021-05" db="EMBL/GenBank/DDBJ databases">
        <title>The genome of the haptophyte Pavlova lutheri (Diacronema luteri, Pavlovales) - a model for lipid biosynthesis in eukaryotic algae.</title>
        <authorList>
            <person name="Hulatt C.J."/>
            <person name="Posewitz M.C."/>
        </authorList>
    </citation>
    <scope>NUCLEOTIDE SEQUENCE</scope>
    <source>
        <strain evidence="7">NIVA-4/92</strain>
    </source>
</reference>
<dbReference type="AlphaFoldDB" id="A0A8J5XDM5"/>
<dbReference type="Proteomes" id="UP000751190">
    <property type="component" value="Unassembled WGS sequence"/>
</dbReference>
<feature type="transmembrane region" description="Helical" evidence="5">
    <location>
        <begin position="56"/>
        <end position="77"/>
    </location>
</feature>
<feature type="transmembrane region" description="Helical" evidence="5">
    <location>
        <begin position="268"/>
        <end position="289"/>
    </location>
</feature>
<dbReference type="Pfam" id="PF02535">
    <property type="entry name" value="Zip"/>
    <property type="match status" value="1"/>
</dbReference>
<proteinExistence type="predicted"/>
<dbReference type="PANTHER" id="PTHR11040">
    <property type="entry name" value="ZINC/IRON TRANSPORTER"/>
    <property type="match status" value="1"/>
</dbReference>
<comment type="caution">
    <text evidence="7">The sequence shown here is derived from an EMBL/GenBank/DDBJ whole genome shotgun (WGS) entry which is preliminary data.</text>
</comment>
<dbReference type="EMBL" id="JAGTXO010000048">
    <property type="protein sequence ID" value="KAG8458704.1"/>
    <property type="molecule type" value="Genomic_DNA"/>
</dbReference>
<name>A0A8J5XDM5_DIALT</name>